<evidence type="ECO:0000256" key="4">
    <source>
        <dbReference type="ARBA" id="ARBA00023242"/>
    </source>
</evidence>
<organism evidence="7 8">
    <name type="scientific">Aspergillus sydowii CBS 593.65</name>
    <dbReference type="NCBI Taxonomy" id="1036612"/>
    <lineage>
        <taxon>Eukaryota</taxon>
        <taxon>Fungi</taxon>
        <taxon>Dikarya</taxon>
        <taxon>Ascomycota</taxon>
        <taxon>Pezizomycotina</taxon>
        <taxon>Eurotiomycetes</taxon>
        <taxon>Eurotiomycetidae</taxon>
        <taxon>Eurotiales</taxon>
        <taxon>Aspergillaceae</taxon>
        <taxon>Aspergillus</taxon>
        <taxon>Aspergillus subgen. Nidulantes</taxon>
    </lineage>
</organism>
<feature type="compositionally biased region" description="Acidic residues" evidence="5">
    <location>
        <begin position="241"/>
        <end position="252"/>
    </location>
</feature>
<gene>
    <name evidence="7" type="ORF">ASPSYDRAFT_47091</name>
</gene>
<dbReference type="PANTHER" id="PTHR13115:SF8">
    <property type="entry name" value="RNA POLYMERASE-ASSOCIATED PROTEIN RTF1 HOMOLOG"/>
    <property type="match status" value="1"/>
</dbReference>
<feature type="region of interest" description="Disordered" evidence="5">
    <location>
        <begin position="536"/>
        <end position="589"/>
    </location>
</feature>
<feature type="domain" description="Plus3" evidence="6">
    <location>
        <begin position="266"/>
        <end position="402"/>
    </location>
</feature>
<evidence type="ECO:0000256" key="2">
    <source>
        <dbReference type="ARBA" id="ARBA00023015"/>
    </source>
</evidence>
<feature type="compositionally biased region" description="Basic residues" evidence="5">
    <location>
        <begin position="53"/>
        <end position="65"/>
    </location>
</feature>
<dbReference type="FunFam" id="3.90.70.200:FF:000005">
    <property type="entry name" value="Related to Pol II transcription elongation factor"/>
    <property type="match status" value="1"/>
</dbReference>
<dbReference type="OrthoDB" id="166375at2759"/>
<dbReference type="VEuPathDB" id="FungiDB:ASPSYDRAFT_47091"/>
<dbReference type="EMBL" id="KV878589">
    <property type="protein sequence ID" value="OJJ56815.1"/>
    <property type="molecule type" value="Genomic_DNA"/>
</dbReference>
<evidence type="ECO:0000259" key="6">
    <source>
        <dbReference type="PROSITE" id="PS51360"/>
    </source>
</evidence>
<dbReference type="GeneID" id="63763435"/>
<dbReference type="Proteomes" id="UP000184356">
    <property type="component" value="Unassembled WGS sequence"/>
</dbReference>
<dbReference type="PANTHER" id="PTHR13115">
    <property type="entry name" value="RNA POLYMERASE-ASSOCIATED PROTEIN RTF1 HOMOLOG"/>
    <property type="match status" value="1"/>
</dbReference>
<evidence type="ECO:0000256" key="5">
    <source>
        <dbReference type="SAM" id="MobiDB-lite"/>
    </source>
</evidence>
<comment type="subcellular location">
    <subcellularLocation>
        <location evidence="1">Nucleus</location>
    </subcellularLocation>
</comment>
<dbReference type="GO" id="GO:0016593">
    <property type="term" value="C:Cdc73/Paf1 complex"/>
    <property type="evidence" value="ECO:0007669"/>
    <property type="project" value="TreeGrafter"/>
</dbReference>
<evidence type="ECO:0000256" key="1">
    <source>
        <dbReference type="ARBA" id="ARBA00004123"/>
    </source>
</evidence>
<feature type="compositionally biased region" description="Basic and acidic residues" evidence="5">
    <location>
        <begin position="536"/>
        <end position="548"/>
    </location>
</feature>
<keyword evidence="4" id="KW-0539">Nucleus</keyword>
<dbReference type="GO" id="GO:1990269">
    <property type="term" value="F:RNA polymerase II C-terminal domain phosphoserine binding"/>
    <property type="evidence" value="ECO:0007669"/>
    <property type="project" value="TreeGrafter"/>
</dbReference>
<dbReference type="AlphaFoldDB" id="A0A1L9TBQ6"/>
<dbReference type="InterPro" id="IPR004343">
    <property type="entry name" value="Plus-3_dom"/>
</dbReference>
<proteinExistence type="predicted"/>
<feature type="compositionally biased region" description="Polar residues" evidence="5">
    <location>
        <begin position="549"/>
        <end position="576"/>
    </location>
</feature>
<dbReference type="GO" id="GO:0003677">
    <property type="term" value="F:DNA binding"/>
    <property type="evidence" value="ECO:0007669"/>
    <property type="project" value="InterPro"/>
</dbReference>
<feature type="region of interest" description="Disordered" evidence="5">
    <location>
        <begin position="162"/>
        <end position="269"/>
    </location>
</feature>
<accession>A0A1L9TBQ6</accession>
<evidence type="ECO:0000313" key="8">
    <source>
        <dbReference type="Proteomes" id="UP000184356"/>
    </source>
</evidence>
<dbReference type="STRING" id="1036612.A0A1L9TBQ6"/>
<dbReference type="PROSITE" id="PS51360">
    <property type="entry name" value="PLUS3"/>
    <property type="match status" value="1"/>
</dbReference>
<dbReference type="InterPro" id="IPR036128">
    <property type="entry name" value="Plus3-like_sf"/>
</dbReference>
<sequence>MADDLDAELLALAGDDASDEEASPPPRKLSSASPARSTSPRSPEPTSAMARKGTAKAVRRPRKSRRGDDEEEDGEISAADSLNSASMSESEAASDSEGSDAGVEDEGPLYPYEKLYHSAQDKKDIMAMPEIQREQLLSERAQEVDRHNQDLALRRLLASREREEARKAKKNKRKASAASLDEGNRKSSRQKTTLGGRKVGEASEAIEAYKRQREQKGKRDELRRRDPTTKDLKSRSRVSDDDAEGDSEVEWDDRERSPTPPKDDPPADIRDFQRVRIGRTNFAQVCFYPGFEAAMTGCYVRLNVGPNSSGVNEYRLALITKIEEGKKYALEGANGRSFTTDQYAVLAHGKTTRAFPFIACSDSPFSDAEFNRYRQVMTVEDCKMPTQSQLTKKVMDINRLINHKFTNEELNEKLRKQGSLDSKTTFFKRVDIEKKLKLAQELGDNDEVERWQRELANQAPKLAYGSNAKPRAEKLSEHERLAQLNLRNQKLNYENVRRAQLEERKASRKAAAAAARGEATINPFLRVKTLAKTHHDVNGSTPKAEDNHSSSVTSASGTPKANTPGGTPSSSKQSQGGAKIRHRNMDDENIAALDLDIDIEI</sequence>
<feature type="compositionally biased region" description="Basic and acidic residues" evidence="5">
    <location>
        <begin position="253"/>
        <end position="269"/>
    </location>
</feature>
<protein>
    <recommendedName>
        <fullName evidence="6">Plus3 domain-containing protein</fullName>
    </recommendedName>
</protein>
<keyword evidence="2" id="KW-0805">Transcription regulation</keyword>
<keyword evidence="8" id="KW-1185">Reference proteome</keyword>
<keyword evidence="3" id="KW-0804">Transcription</keyword>
<dbReference type="Pfam" id="PF03126">
    <property type="entry name" value="Plus-3"/>
    <property type="match status" value="1"/>
</dbReference>
<feature type="compositionally biased region" description="Acidic residues" evidence="5">
    <location>
        <begin position="92"/>
        <end position="107"/>
    </location>
</feature>
<dbReference type="RefSeq" id="XP_040700621.1">
    <property type="nucleotide sequence ID" value="XM_040847362.1"/>
</dbReference>
<feature type="region of interest" description="Disordered" evidence="5">
    <location>
        <begin position="1"/>
        <end position="115"/>
    </location>
</feature>
<feature type="compositionally biased region" description="Low complexity" evidence="5">
    <location>
        <begin position="30"/>
        <end position="48"/>
    </location>
</feature>
<dbReference type="SUPFAM" id="SSF159042">
    <property type="entry name" value="Plus3-like"/>
    <property type="match status" value="1"/>
</dbReference>
<name>A0A1L9TBQ6_9EURO</name>
<evidence type="ECO:0000313" key="7">
    <source>
        <dbReference type="EMBL" id="OJJ56815.1"/>
    </source>
</evidence>
<evidence type="ECO:0000256" key="3">
    <source>
        <dbReference type="ARBA" id="ARBA00023163"/>
    </source>
</evidence>
<reference evidence="8" key="1">
    <citation type="journal article" date="2017" name="Genome Biol.">
        <title>Comparative genomics reveals high biological diversity and specific adaptations in the industrially and medically important fungal genus Aspergillus.</title>
        <authorList>
            <person name="de Vries R.P."/>
            <person name="Riley R."/>
            <person name="Wiebenga A."/>
            <person name="Aguilar-Osorio G."/>
            <person name="Amillis S."/>
            <person name="Uchima C.A."/>
            <person name="Anderluh G."/>
            <person name="Asadollahi M."/>
            <person name="Askin M."/>
            <person name="Barry K."/>
            <person name="Battaglia E."/>
            <person name="Bayram O."/>
            <person name="Benocci T."/>
            <person name="Braus-Stromeyer S.A."/>
            <person name="Caldana C."/>
            <person name="Canovas D."/>
            <person name="Cerqueira G.C."/>
            <person name="Chen F."/>
            <person name="Chen W."/>
            <person name="Choi C."/>
            <person name="Clum A."/>
            <person name="Dos Santos R.A."/>
            <person name="Damasio A.R."/>
            <person name="Diallinas G."/>
            <person name="Emri T."/>
            <person name="Fekete E."/>
            <person name="Flipphi M."/>
            <person name="Freyberg S."/>
            <person name="Gallo A."/>
            <person name="Gournas C."/>
            <person name="Habgood R."/>
            <person name="Hainaut M."/>
            <person name="Harispe M.L."/>
            <person name="Henrissat B."/>
            <person name="Hilden K.S."/>
            <person name="Hope R."/>
            <person name="Hossain A."/>
            <person name="Karabika E."/>
            <person name="Karaffa L."/>
            <person name="Karanyi Z."/>
            <person name="Krasevec N."/>
            <person name="Kuo A."/>
            <person name="Kusch H."/>
            <person name="LaButti K."/>
            <person name="Lagendijk E.L."/>
            <person name="Lapidus A."/>
            <person name="Levasseur A."/>
            <person name="Lindquist E."/>
            <person name="Lipzen A."/>
            <person name="Logrieco A.F."/>
            <person name="MacCabe A."/>
            <person name="Maekelae M.R."/>
            <person name="Malavazi I."/>
            <person name="Melin P."/>
            <person name="Meyer V."/>
            <person name="Mielnichuk N."/>
            <person name="Miskei M."/>
            <person name="Molnar A.P."/>
            <person name="Mule G."/>
            <person name="Ngan C.Y."/>
            <person name="Orejas M."/>
            <person name="Orosz E."/>
            <person name="Ouedraogo J.P."/>
            <person name="Overkamp K.M."/>
            <person name="Park H.-S."/>
            <person name="Perrone G."/>
            <person name="Piumi F."/>
            <person name="Punt P.J."/>
            <person name="Ram A.F."/>
            <person name="Ramon A."/>
            <person name="Rauscher S."/>
            <person name="Record E."/>
            <person name="Riano-Pachon D.M."/>
            <person name="Robert V."/>
            <person name="Roehrig J."/>
            <person name="Ruller R."/>
            <person name="Salamov A."/>
            <person name="Salih N.S."/>
            <person name="Samson R.A."/>
            <person name="Sandor E."/>
            <person name="Sanguinetti M."/>
            <person name="Schuetze T."/>
            <person name="Sepcic K."/>
            <person name="Shelest E."/>
            <person name="Sherlock G."/>
            <person name="Sophianopoulou V."/>
            <person name="Squina F.M."/>
            <person name="Sun H."/>
            <person name="Susca A."/>
            <person name="Todd R.B."/>
            <person name="Tsang A."/>
            <person name="Unkles S.E."/>
            <person name="van de Wiele N."/>
            <person name="van Rossen-Uffink D."/>
            <person name="Oliveira J.V."/>
            <person name="Vesth T.C."/>
            <person name="Visser J."/>
            <person name="Yu J.-H."/>
            <person name="Zhou M."/>
            <person name="Andersen M.R."/>
            <person name="Archer D.B."/>
            <person name="Baker S.E."/>
            <person name="Benoit I."/>
            <person name="Brakhage A.A."/>
            <person name="Braus G.H."/>
            <person name="Fischer R."/>
            <person name="Frisvad J.C."/>
            <person name="Goldman G.H."/>
            <person name="Houbraken J."/>
            <person name="Oakley B."/>
            <person name="Pocsi I."/>
            <person name="Scazzocchio C."/>
            <person name="Seiboth B."/>
            <person name="vanKuyk P.A."/>
            <person name="Wortman J."/>
            <person name="Dyer P.S."/>
            <person name="Grigoriev I.V."/>
        </authorList>
    </citation>
    <scope>NUCLEOTIDE SEQUENCE [LARGE SCALE GENOMIC DNA]</scope>
    <source>
        <strain evidence="8">CBS 593.65</strain>
    </source>
</reference>
<dbReference type="Gene3D" id="3.90.70.200">
    <property type="entry name" value="Plus-3 domain"/>
    <property type="match status" value="1"/>
</dbReference>
<feature type="compositionally biased region" description="Basic and acidic residues" evidence="5">
    <location>
        <begin position="207"/>
        <end position="240"/>
    </location>
</feature>
<dbReference type="SMART" id="SM00719">
    <property type="entry name" value="Plus3"/>
    <property type="match status" value="1"/>
</dbReference>
<feature type="compositionally biased region" description="Low complexity" evidence="5">
    <location>
        <begin position="79"/>
        <end position="91"/>
    </location>
</feature>